<comment type="caution">
    <text evidence="2">The sequence shown here is derived from an EMBL/GenBank/DDBJ whole genome shotgun (WGS) entry which is preliminary data.</text>
</comment>
<proteinExistence type="predicted"/>
<dbReference type="HOGENOM" id="CLU_1453415_0_0_5"/>
<feature type="signal peptide" evidence="1">
    <location>
        <begin position="1"/>
        <end position="19"/>
    </location>
</feature>
<keyword evidence="3" id="KW-1185">Reference proteome</keyword>
<dbReference type="PATRIC" id="fig|1123360.3.peg.2070"/>
<dbReference type="RefSeq" id="WP_021100648.1">
    <property type="nucleotide sequence ID" value="NZ_KE557306.1"/>
</dbReference>
<dbReference type="AlphaFoldDB" id="S9QI57"/>
<dbReference type="Proteomes" id="UP000015351">
    <property type="component" value="Unassembled WGS sequence"/>
</dbReference>
<dbReference type="EMBL" id="AONI01000010">
    <property type="protein sequence ID" value="EPX79268.1"/>
    <property type="molecule type" value="Genomic_DNA"/>
</dbReference>
<evidence type="ECO:0000256" key="1">
    <source>
        <dbReference type="SAM" id="SignalP"/>
    </source>
</evidence>
<protein>
    <submittedName>
        <fullName evidence="2">Ync</fullName>
    </submittedName>
</protein>
<feature type="chain" id="PRO_5004555132" evidence="1">
    <location>
        <begin position="20"/>
        <end position="191"/>
    </location>
</feature>
<dbReference type="eggNOG" id="ENOG5030ZZW">
    <property type="taxonomic scope" value="Bacteria"/>
</dbReference>
<evidence type="ECO:0000313" key="3">
    <source>
        <dbReference type="Proteomes" id="UP000015351"/>
    </source>
</evidence>
<evidence type="ECO:0000313" key="2">
    <source>
        <dbReference type="EMBL" id="EPX79268.1"/>
    </source>
</evidence>
<accession>S9QI57</accession>
<sequence>MRVLTTSLALALLASPAMAADFSEGSTAKSWNLYAEAPAFFEAKVVDITCEITGDCTDNCGGGSRQIGLLRAADGVLVFPNKNAQSGFQGAAVDLLPFCGKTVEVDGLLIKDEDIQGAANIYQVQKIRETGAQEWTKANTWTKAWEAKHPEAAGKGPWFRRDPRVNAHIAQTGHFGLGLEKDAELIKELFE</sequence>
<dbReference type="OrthoDB" id="7725378at2"/>
<organism evidence="2 3">
    <name type="scientific">Litoreibacter arenae DSM 19593</name>
    <dbReference type="NCBI Taxonomy" id="1123360"/>
    <lineage>
        <taxon>Bacteria</taxon>
        <taxon>Pseudomonadati</taxon>
        <taxon>Pseudomonadota</taxon>
        <taxon>Alphaproteobacteria</taxon>
        <taxon>Rhodobacterales</taxon>
        <taxon>Roseobacteraceae</taxon>
        <taxon>Litoreibacter</taxon>
    </lineage>
</organism>
<reference evidence="3" key="1">
    <citation type="journal article" date="2013" name="Stand. Genomic Sci.">
        <title>Genome sequence of the Litoreibacter arenae type strain (DSM 19593(T)), a member of the Roseobacter clade isolated from sea sand.</title>
        <authorList>
            <person name="Riedel T."/>
            <person name="Fiebig A."/>
            <person name="Petersen J."/>
            <person name="Gronow S."/>
            <person name="Kyrpides N.C."/>
            <person name="Goker M."/>
            <person name="Klenk H.P."/>
        </authorList>
    </citation>
    <scope>NUCLEOTIDE SEQUENCE [LARGE SCALE GENOMIC DNA]</scope>
    <source>
        <strain evidence="3">DSM 19593</strain>
    </source>
</reference>
<gene>
    <name evidence="2" type="ORF">thalar_02093</name>
</gene>
<name>S9QI57_9RHOB</name>
<dbReference type="STRING" id="1123360.thalar_02093"/>
<keyword evidence="1" id="KW-0732">Signal</keyword>